<dbReference type="AlphaFoldDB" id="A0A381YQ40"/>
<evidence type="ECO:0000313" key="2">
    <source>
        <dbReference type="EMBL" id="SVA78617.1"/>
    </source>
</evidence>
<dbReference type="InterPro" id="IPR019286">
    <property type="entry name" value="DUF2339_TM"/>
</dbReference>
<feature type="transmembrane region" description="Helical" evidence="1">
    <location>
        <begin position="204"/>
        <end position="223"/>
    </location>
</feature>
<keyword evidence="1" id="KW-0472">Membrane</keyword>
<protein>
    <recommendedName>
        <fullName evidence="3">DUF2339 domain-containing protein</fullName>
    </recommendedName>
</protein>
<organism evidence="2">
    <name type="scientific">marine metagenome</name>
    <dbReference type="NCBI Taxonomy" id="408172"/>
    <lineage>
        <taxon>unclassified sequences</taxon>
        <taxon>metagenomes</taxon>
        <taxon>ecological metagenomes</taxon>
    </lineage>
</organism>
<feature type="non-terminal residue" evidence="2">
    <location>
        <position position="366"/>
    </location>
</feature>
<dbReference type="EMBL" id="UINC01018668">
    <property type="protein sequence ID" value="SVA78617.1"/>
    <property type="molecule type" value="Genomic_DNA"/>
</dbReference>
<keyword evidence="1" id="KW-1133">Transmembrane helix</keyword>
<feature type="transmembrane region" description="Helical" evidence="1">
    <location>
        <begin position="178"/>
        <end position="198"/>
    </location>
</feature>
<sequence>MDYRDCTICEKPNLESNTFCIYCGAELPELGTKSRSGDTERIKKDIGTSSKDSINAIQIEVYKLRKEVDELRRNLHIFTTGDSSFIKSRSATRSKQVSNTPHGQTRSTTRKILDWEQIPGNWFARIGGLAILIGIAFFLALAFDNHWIEATGQIVIGISVGLLFLVSGEYWQNQYRTWAQSVSGTGIAILYASIYAAFGIHELIDTYLAFALLIVITLASAGLSLRYHALPLAVLAVIGGLVTPLFLNRDLPELHLMLAYILILDLGVLVLATLRNWRWLTLVAAIGSYGLIGTYIDHDEGLSIPLLQTGLSLIFLIFVGATTLFHLIWRKVPEYTDLGLITVNAAIYFSLPVGLLEESYFAWLPL</sequence>
<evidence type="ECO:0008006" key="3">
    <source>
        <dbReference type="Google" id="ProtNLM"/>
    </source>
</evidence>
<dbReference type="Pfam" id="PF10101">
    <property type="entry name" value="DUF2339"/>
    <property type="match status" value="1"/>
</dbReference>
<dbReference type="PANTHER" id="PTHR38434">
    <property type="entry name" value="BLL2549 PROTEIN"/>
    <property type="match status" value="1"/>
</dbReference>
<feature type="transmembrane region" description="Helical" evidence="1">
    <location>
        <begin position="147"/>
        <end position="166"/>
    </location>
</feature>
<feature type="transmembrane region" description="Helical" evidence="1">
    <location>
        <begin position="254"/>
        <end position="272"/>
    </location>
</feature>
<feature type="transmembrane region" description="Helical" evidence="1">
    <location>
        <begin position="335"/>
        <end position="356"/>
    </location>
</feature>
<feature type="transmembrane region" description="Helical" evidence="1">
    <location>
        <begin position="302"/>
        <end position="328"/>
    </location>
</feature>
<name>A0A381YQ40_9ZZZZ</name>
<accession>A0A381YQ40</accession>
<proteinExistence type="predicted"/>
<evidence type="ECO:0000256" key="1">
    <source>
        <dbReference type="SAM" id="Phobius"/>
    </source>
</evidence>
<gene>
    <name evidence="2" type="ORF">METZ01_LOCUS131471</name>
</gene>
<dbReference type="PANTHER" id="PTHR38434:SF1">
    <property type="entry name" value="BLL2549 PROTEIN"/>
    <property type="match status" value="1"/>
</dbReference>
<feature type="transmembrane region" description="Helical" evidence="1">
    <location>
        <begin position="279"/>
        <end position="296"/>
    </location>
</feature>
<feature type="transmembrane region" description="Helical" evidence="1">
    <location>
        <begin position="230"/>
        <end position="248"/>
    </location>
</feature>
<reference evidence="2" key="1">
    <citation type="submission" date="2018-05" db="EMBL/GenBank/DDBJ databases">
        <authorList>
            <person name="Lanie J.A."/>
            <person name="Ng W.-L."/>
            <person name="Kazmierczak K.M."/>
            <person name="Andrzejewski T.M."/>
            <person name="Davidsen T.M."/>
            <person name="Wayne K.J."/>
            <person name="Tettelin H."/>
            <person name="Glass J.I."/>
            <person name="Rusch D."/>
            <person name="Podicherti R."/>
            <person name="Tsui H.-C.T."/>
            <person name="Winkler M.E."/>
        </authorList>
    </citation>
    <scope>NUCLEOTIDE SEQUENCE</scope>
</reference>
<keyword evidence="1" id="KW-0812">Transmembrane</keyword>
<feature type="transmembrane region" description="Helical" evidence="1">
    <location>
        <begin position="122"/>
        <end position="141"/>
    </location>
</feature>